<dbReference type="InterPro" id="IPR000608">
    <property type="entry name" value="UBC"/>
</dbReference>
<comment type="subcellular location">
    <subcellularLocation>
        <location evidence="1">Endoplasmic reticulum membrane</location>
    </subcellularLocation>
</comment>
<evidence type="ECO:0000256" key="2">
    <source>
        <dbReference type="ARBA" id="ARBA00012486"/>
    </source>
</evidence>
<evidence type="ECO:0000256" key="11">
    <source>
        <dbReference type="ARBA" id="ARBA00054775"/>
    </source>
</evidence>
<dbReference type="GO" id="GO:0005789">
    <property type="term" value="C:endoplasmic reticulum membrane"/>
    <property type="evidence" value="ECO:0007669"/>
    <property type="project" value="UniProtKB-SubCell"/>
</dbReference>
<comment type="caution">
    <text evidence="15">The sequence shown here is derived from an EMBL/GenBank/DDBJ whole genome shotgun (WGS) entry which is preliminary data.</text>
</comment>
<dbReference type="CDD" id="cd23799">
    <property type="entry name" value="UBCc_UBE2J"/>
    <property type="match status" value="1"/>
</dbReference>
<evidence type="ECO:0000256" key="5">
    <source>
        <dbReference type="ARBA" id="ARBA00022741"/>
    </source>
</evidence>
<dbReference type="SMART" id="SM00212">
    <property type="entry name" value="UBCc"/>
    <property type="match status" value="1"/>
</dbReference>
<protein>
    <recommendedName>
        <fullName evidence="12">Ubiquitin-conjugating enzyme E2 J2</fullName>
        <ecNumber evidence="2">2.3.2.23</ecNumber>
    </recommendedName>
</protein>
<dbReference type="EMBL" id="JADBJN010000001">
    <property type="protein sequence ID" value="KAG5681902.1"/>
    <property type="molecule type" value="Genomic_DNA"/>
</dbReference>
<sequence>MSQKSYTARLKQDYMRLKSDPVPFINAEFLPSNILEWHYVIQGPVDSPYSGGYYHGSLIFSKEYPFKPPSIYIFTPNGRFKPNKRLCLSISDYHPDTWNPAWSVSTILTGLLSIMLENTPLLGSCESTTYEKKKLAINSLEFNLKNETFNELFPDLVTEIKAKLEKINEIKKQNEKEATEKTANEVNQLDSSSNNGTFNFCFNVIILVIFGVFVCVVRKVLYESGDQEE</sequence>
<dbReference type="AlphaFoldDB" id="A0A9J6CJZ8"/>
<keyword evidence="7" id="KW-0256">Endoplasmic reticulum</keyword>
<keyword evidence="9 13" id="KW-1133">Transmembrane helix</keyword>
<dbReference type="Gene3D" id="3.10.110.10">
    <property type="entry name" value="Ubiquitin Conjugating Enzyme"/>
    <property type="match status" value="1"/>
</dbReference>
<evidence type="ECO:0000256" key="10">
    <source>
        <dbReference type="ARBA" id="ARBA00023136"/>
    </source>
</evidence>
<keyword evidence="5" id="KW-0547">Nucleotide-binding</keyword>
<dbReference type="GO" id="GO:0005524">
    <property type="term" value="F:ATP binding"/>
    <property type="evidence" value="ECO:0007669"/>
    <property type="project" value="UniProtKB-KW"/>
</dbReference>
<organism evidence="15 16">
    <name type="scientific">Polypedilum vanderplanki</name>
    <name type="common">Sleeping chironomid midge</name>
    <dbReference type="NCBI Taxonomy" id="319348"/>
    <lineage>
        <taxon>Eukaryota</taxon>
        <taxon>Metazoa</taxon>
        <taxon>Ecdysozoa</taxon>
        <taxon>Arthropoda</taxon>
        <taxon>Hexapoda</taxon>
        <taxon>Insecta</taxon>
        <taxon>Pterygota</taxon>
        <taxon>Neoptera</taxon>
        <taxon>Endopterygota</taxon>
        <taxon>Diptera</taxon>
        <taxon>Nematocera</taxon>
        <taxon>Chironomoidea</taxon>
        <taxon>Chironomidae</taxon>
        <taxon>Chironominae</taxon>
        <taxon>Polypedilum</taxon>
        <taxon>Polypedilum</taxon>
    </lineage>
</organism>
<keyword evidence="16" id="KW-1185">Reference proteome</keyword>
<dbReference type="PROSITE" id="PS50127">
    <property type="entry name" value="UBC_2"/>
    <property type="match status" value="1"/>
</dbReference>
<dbReference type="EC" id="2.3.2.23" evidence="2"/>
<dbReference type="FunFam" id="3.10.110.10:FF:000023">
    <property type="entry name" value="Ubiquitin-conjugating enzyme E2 J2"/>
    <property type="match status" value="1"/>
</dbReference>
<gene>
    <name evidence="15" type="ORF">PVAND_011307</name>
</gene>
<dbReference type="PANTHER" id="PTHR24067">
    <property type="entry name" value="UBIQUITIN-CONJUGATING ENZYME E2"/>
    <property type="match status" value="1"/>
</dbReference>
<keyword evidence="4 13" id="KW-0812">Transmembrane</keyword>
<evidence type="ECO:0000256" key="9">
    <source>
        <dbReference type="ARBA" id="ARBA00022989"/>
    </source>
</evidence>
<evidence type="ECO:0000313" key="16">
    <source>
        <dbReference type="Proteomes" id="UP001107558"/>
    </source>
</evidence>
<evidence type="ECO:0000256" key="7">
    <source>
        <dbReference type="ARBA" id="ARBA00022824"/>
    </source>
</evidence>
<evidence type="ECO:0000259" key="14">
    <source>
        <dbReference type="PROSITE" id="PS50127"/>
    </source>
</evidence>
<evidence type="ECO:0000256" key="1">
    <source>
        <dbReference type="ARBA" id="ARBA00004586"/>
    </source>
</evidence>
<evidence type="ECO:0000256" key="6">
    <source>
        <dbReference type="ARBA" id="ARBA00022786"/>
    </source>
</evidence>
<keyword evidence="3" id="KW-0808">Transferase</keyword>
<dbReference type="Proteomes" id="UP001107558">
    <property type="component" value="Chromosome 1"/>
</dbReference>
<evidence type="ECO:0000256" key="4">
    <source>
        <dbReference type="ARBA" id="ARBA00022692"/>
    </source>
</evidence>
<feature type="domain" description="UBC core" evidence="14">
    <location>
        <begin position="5"/>
        <end position="155"/>
    </location>
</feature>
<proteinExistence type="predicted"/>
<dbReference type="OrthoDB" id="1158011at2759"/>
<evidence type="ECO:0000256" key="3">
    <source>
        <dbReference type="ARBA" id="ARBA00022679"/>
    </source>
</evidence>
<name>A0A9J6CJZ8_POLVA</name>
<evidence type="ECO:0000313" key="15">
    <source>
        <dbReference type="EMBL" id="KAG5681902.1"/>
    </source>
</evidence>
<evidence type="ECO:0000256" key="12">
    <source>
        <dbReference type="ARBA" id="ARBA00073320"/>
    </source>
</evidence>
<dbReference type="Pfam" id="PF00179">
    <property type="entry name" value="UQ_con"/>
    <property type="match status" value="1"/>
</dbReference>
<dbReference type="GO" id="GO:0061631">
    <property type="term" value="F:ubiquitin conjugating enzyme activity"/>
    <property type="evidence" value="ECO:0007669"/>
    <property type="project" value="UniProtKB-EC"/>
</dbReference>
<feature type="transmembrane region" description="Helical" evidence="13">
    <location>
        <begin position="197"/>
        <end position="217"/>
    </location>
</feature>
<dbReference type="SUPFAM" id="SSF54495">
    <property type="entry name" value="UBC-like"/>
    <property type="match status" value="1"/>
</dbReference>
<accession>A0A9J6CJZ8</accession>
<dbReference type="InterPro" id="IPR050113">
    <property type="entry name" value="Ub_conjugating_enzyme"/>
</dbReference>
<keyword evidence="10 13" id="KW-0472">Membrane</keyword>
<evidence type="ECO:0000256" key="8">
    <source>
        <dbReference type="ARBA" id="ARBA00022840"/>
    </source>
</evidence>
<keyword evidence="8" id="KW-0067">ATP-binding</keyword>
<dbReference type="InterPro" id="IPR016135">
    <property type="entry name" value="UBQ-conjugating_enzyme/RWD"/>
</dbReference>
<reference evidence="15" key="1">
    <citation type="submission" date="2021-03" db="EMBL/GenBank/DDBJ databases">
        <title>Chromosome level genome of the anhydrobiotic midge Polypedilum vanderplanki.</title>
        <authorList>
            <person name="Yoshida Y."/>
            <person name="Kikawada T."/>
            <person name="Gusev O."/>
        </authorList>
    </citation>
    <scope>NUCLEOTIDE SEQUENCE</scope>
    <source>
        <strain evidence="15">NIAS01</strain>
        <tissue evidence="15">Whole body or cell culture</tissue>
    </source>
</reference>
<comment type="function">
    <text evidence="11">Catalyzes the covalent attachment of ubiquitin to other proteins. Seems to function in the selective degradation of misfolded membrane proteins from the endoplasmic reticulum (ERAD). In cooperation with the GATOR2 complex, catalyzes 'Lys-6'-linked ubiquitination of NPRL2.</text>
</comment>
<keyword evidence="6" id="KW-0833">Ubl conjugation pathway</keyword>
<evidence type="ECO:0000256" key="13">
    <source>
        <dbReference type="SAM" id="Phobius"/>
    </source>
</evidence>